<dbReference type="RefSeq" id="WP_311594161.1">
    <property type="nucleotide sequence ID" value="NZ_JAVRHV010000007.1"/>
</dbReference>
<feature type="signal peptide" evidence="1">
    <location>
        <begin position="1"/>
        <end position="17"/>
    </location>
</feature>
<evidence type="ECO:0000313" key="2">
    <source>
        <dbReference type="EMBL" id="MDT0554077.1"/>
    </source>
</evidence>
<evidence type="ECO:0000256" key="1">
    <source>
        <dbReference type="SAM" id="SignalP"/>
    </source>
</evidence>
<dbReference type="EMBL" id="JAVRHV010000007">
    <property type="protein sequence ID" value="MDT0554077.1"/>
    <property type="molecule type" value="Genomic_DNA"/>
</dbReference>
<name>A0ABU2Y7A4_9FLAO</name>
<keyword evidence="3" id="KW-1185">Reference proteome</keyword>
<comment type="caution">
    <text evidence="2">The sequence shown here is derived from an EMBL/GenBank/DDBJ whole genome shotgun (WGS) entry which is preliminary data.</text>
</comment>
<proteinExistence type="predicted"/>
<dbReference type="Gene3D" id="3.10.450.50">
    <property type="match status" value="1"/>
</dbReference>
<evidence type="ECO:0000313" key="3">
    <source>
        <dbReference type="Proteomes" id="UP001252186"/>
    </source>
</evidence>
<evidence type="ECO:0008006" key="4">
    <source>
        <dbReference type="Google" id="ProtNLM"/>
    </source>
</evidence>
<gene>
    <name evidence="2" type="ORF">RM519_12525</name>
</gene>
<accession>A0ABU2Y7A4</accession>
<keyword evidence="1" id="KW-0732">Signal</keyword>
<organism evidence="2 3">
    <name type="scientific">Urechidicola vernalis</name>
    <dbReference type="NCBI Taxonomy" id="3075600"/>
    <lineage>
        <taxon>Bacteria</taxon>
        <taxon>Pseudomonadati</taxon>
        <taxon>Bacteroidota</taxon>
        <taxon>Flavobacteriia</taxon>
        <taxon>Flavobacteriales</taxon>
        <taxon>Flavobacteriaceae</taxon>
        <taxon>Urechidicola</taxon>
    </lineage>
</organism>
<reference evidence="2 3" key="1">
    <citation type="submission" date="2023-09" db="EMBL/GenBank/DDBJ databases">
        <authorList>
            <person name="Rey-Velasco X."/>
        </authorList>
    </citation>
    <scope>NUCLEOTIDE SEQUENCE [LARGE SCALE GENOMIC DNA]</scope>
    <source>
        <strain evidence="2 3">P050</strain>
    </source>
</reference>
<feature type="chain" id="PRO_5046392893" description="Nuclear transport factor 2 family protein" evidence="1">
    <location>
        <begin position="18"/>
        <end position="167"/>
    </location>
</feature>
<protein>
    <recommendedName>
        <fullName evidence="4">Nuclear transport factor 2 family protein</fullName>
    </recommendedName>
</protein>
<sequence length="167" mass="19397">MKNFLLLFCFLSITTFAQNTESPYQKDVESIDAIITAYYDVISGAKEDSYQFERDEFLHVPDVQITRINEDGNVDKHPLEAEYIPFALTGKVDMYENELGRTVETYGNMAQVWSAFEIRTEKDTPSDFKGVNSIQLIYSENRWWIASWTCQMESAKFPIPKHLLKID</sequence>
<dbReference type="Proteomes" id="UP001252186">
    <property type="component" value="Unassembled WGS sequence"/>
</dbReference>